<dbReference type="InterPro" id="IPR046342">
    <property type="entry name" value="CBS_dom_sf"/>
</dbReference>
<evidence type="ECO:0000256" key="8">
    <source>
        <dbReference type="ARBA" id="ARBA00023136"/>
    </source>
</evidence>
<comment type="similarity">
    <text evidence="11">Belongs to the chloride channel (TC 2.A.49) family.</text>
</comment>
<dbReference type="GO" id="GO:0005254">
    <property type="term" value="F:chloride channel activity"/>
    <property type="evidence" value="ECO:0007669"/>
    <property type="project" value="UniProtKB-UniRule"/>
</dbReference>
<evidence type="ECO:0000256" key="12">
    <source>
        <dbReference type="SAM" id="MobiDB-lite"/>
    </source>
</evidence>
<keyword evidence="5 11" id="KW-1133">Transmembrane helix</keyword>
<dbReference type="PRINTS" id="PR00762">
    <property type="entry name" value="CLCHANNEL"/>
</dbReference>
<evidence type="ECO:0000313" key="15">
    <source>
        <dbReference type="Proteomes" id="UP000717585"/>
    </source>
</evidence>
<evidence type="ECO:0000256" key="6">
    <source>
        <dbReference type="ARBA" id="ARBA00023065"/>
    </source>
</evidence>
<feature type="transmembrane region" description="Helical" evidence="11">
    <location>
        <begin position="266"/>
        <end position="284"/>
    </location>
</feature>
<dbReference type="GO" id="GO:0016020">
    <property type="term" value="C:membrane"/>
    <property type="evidence" value="ECO:0007669"/>
    <property type="project" value="UniProtKB-SubCell"/>
</dbReference>
<feature type="transmembrane region" description="Helical" evidence="11">
    <location>
        <begin position="315"/>
        <end position="335"/>
    </location>
</feature>
<evidence type="ECO:0000256" key="1">
    <source>
        <dbReference type="ARBA" id="ARBA00004141"/>
    </source>
</evidence>
<feature type="region of interest" description="Disordered" evidence="12">
    <location>
        <begin position="723"/>
        <end position="745"/>
    </location>
</feature>
<feature type="transmembrane region" description="Helical" evidence="11">
    <location>
        <begin position="233"/>
        <end position="254"/>
    </location>
</feature>
<proteinExistence type="inferred from homology"/>
<gene>
    <name evidence="14" type="ORF">J8273_0641</name>
</gene>
<dbReference type="InterPro" id="IPR014743">
    <property type="entry name" value="Cl-channel_core"/>
</dbReference>
<dbReference type="SUPFAM" id="SSF54631">
    <property type="entry name" value="CBS-domain pair"/>
    <property type="match status" value="1"/>
</dbReference>
<accession>A0A8J6E4Y4</accession>
<feature type="transmembrane region" description="Helical" evidence="11">
    <location>
        <begin position="406"/>
        <end position="423"/>
    </location>
</feature>
<keyword evidence="3 11" id="KW-0812">Transmembrane</keyword>
<evidence type="ECO:0000256" key="10">
    <source>
        <dbReference type="PROSITE-ProRule" id="PRU00703"/>
    </source>
</evidence>
<feature type="transmembrane region" description="Helical" evidence="11">
    <location>
        <begin position="475"/>
        <end position="497"/>
    </location>
</feature>
<sequence length="765" mass="82344">MQGIDGDSLAQLGKNAWEYSMAFISHVKYVTLDETELDILKNSSKPIVEKHYPSLVSWRFFLPLMLHKIISALKHFFLDVFVAVTVAVLAIALSIAVDLLTTLHHNISFQLTYVQSGKISTLFSLIAYINYGMLLSFFAGVLVQLFGKTTIGNCGFVRLKAHMAGFRHLAFVPRMFSIPRSTARLIACALSVGAGVSVDKESVIVITGVAVMYNVGRIPLLRRAVDWEICSAIGLVSGFTAAFGSPITALLVCLEDMPRTMKSAKAITRSIPVAVWTVACVYLLNTHIRSNLSDSIFRGSQSAAMPVLSAVAEHYNVRILLTLPLLGVVLGLVGLTMTCTMRLAASLRRFAMERSSAWFTLTIIGGICSIAYFTPTLMGRADWHLISSLYEAGVVHEADELSAKELVGILIFKALFTCVSYGAPSAGGLLVPVAAVGGVVGSLFAGVLSILPFSWGTIVYFPKSGGANYSAPAMIQRGFFAMAGSAGLLAASFLSPYTSATLICEMTQSISMLPALLLTTAVAHWTMSVFGKPIQDRLDYVIDEVPVAVSEPPVIAQELTVAAVMSGPVNMAPRSVTAASIPEFLYGNYFSFFPVEGDLKNVPIAMIRRDSLVELEKTLTAEDGEEADITIACPTEPLVIVPASTPLSVAYDMIDRGVSTLCVCDPLDGMKCVGIVTRRDLTATLTLEPEQESEPEDMVEVDRCEVPDTPVAQHADSTASLDVLGDSMRSNAGTGSRRSQRAHGRGNVGYSRLVDMLDMYQGADF</sequence>
<dbReference type="PANTHER" id="PTHR11689:SF136">
    <property type="entry name" value="H(+)_CL(-) EXCHANGE TRANSPORTER 7"/>
    <property type="match status" value="1"/>
</dbReference>
<feature type="domain" description="CBS" evidence="13">
    <location>
        <begin position="634"/>
        <end position="692"/>
    </location>
</feature>
<name>A0A8J6E4Y4_9EUKA</name>
<keyword evidence="15" id="KW-1185">Reference proteome</keyword>
<keyword evidence="2 11" id="KW-0813">Transport</keyword>
<evidence type="ECO:0000256" key="2">
    <source>
        <dbReference type="ARBA" id="ARBA00022448"/>
    </source>
</evidence>
<dbReference type="Pfam" id="PF00571">
    <property type="entry name" value="CBS"/>
    <property type="match status" value="1"/>
</dbReference>
<evidence type="ECO:0000256" key="4">
    <source>
        <dbReference type="ARBA" id="ARBA00022737"/>
    </source>
</evidence>
<keyword evidence="6 11" id="KW-0406">Ion transport</keyword>
<evidence type="ECO:0000256" key="9">
    <source>
        <dbReference type="ARBA" id="ARBA00023214"/>
    </source>
</evidence>
<evidence type="ECO:0000313" key="14">
    <source>
        <dbReference type="EMBL" id="KAG9397511.1"/>
    </source>
</evidence>
<reference evidence="14" key="1">
    <citation type="submission" date="2021-05" db="EMBL/GenBank/DDBJ databases">
        <title>A free-living protist that lacks canonical eukaryotic 1 DNA replication and segregation systems.</title>
        <authorList>
            <person name="Salas-Leiva D.E."/>
            <person name="Tromer E.C."/>
            <person name="Curtis B.A."/>
            <person name="Jerlstrom-Hultqvist J."/>
            <person name="Kolisko M."/>
            <person name="Yi Z."/>
            <person name="Salas-Leiva J.S."/>
            <person name="Gallot-Lavallee L."/>
            <person name="Kops G.J.P.L."/>
            <person name="Archibald J.M."/>
            <person name="Simpson A.G.B."/>
            <person name="Roger A.J."/>
        </authorList>
    </citation>
    <scope>NUCLEOTIDE SEQUENCE</scope>
    <source>
        <strain evidence="14">BICM</strain>
    </source>
</reference>
<comment type="subcellular location">
    <subcellularLocation>
        <location evidence="1 11">Membrane</location>
        <topology evidence="1 11">Multi-pass membrane protein</topology>
    </subcellularLocation>
</comment>
<comment type="caution">
    <text evidence="14">The sequence shown here is derived from an EMBL/GenBank/DDBJ whole genome shotgun (WGS) entry which is preliminary data.</text>
</comment>
<feature type="transmembrane region" description="Helical" evidence="11">
    <location>
        <begin position="430"/>
        <end position="455"/>
    </location>
</feature>
<dbReference type="InterPro" id="IPR001807">
    <property type="entry name" value="ClC"/>
</dbReference>
<dbReference type="Gene3D" id="1.10.3080.10">
    <property type="entry name" value="Clc chloride channel"/>
    <property type="match status" value="1"/>
</dbReference>
<keyword evidence="8 11" id="KW-0472">Membrane</keyword>
<feature type="transmembrane region" description="Helical" evidence="11">
    <location>
        <begin position="509"/>
        <end position="527"/>
    </location>
</feature>
<dbReference type="EMBL" id="JAHDYR010000001">
    <property type="protein sequence ID" value="KAG9397511.1"/>
    <property type="molecule type" value="Genomic_DNA"/>
</dbReference>
<dbReference type="SUPFAM" id="SSF81340">
    <property type="entry name" value="Clc chloride channel"/>
    <property type="match status" value="1"/>
</dbReference>
<organism evidence="14 15">
    <name type="scientific">Carpediemonas membranifera</name>
    <dbReference type="NCBI Taxonomy" id="201153"/>
    <lineage>
        <taxon>Eukaryota</taxon>
        <taxon>Metamonada</taxon>
        <taxon>Carpediemonas-like organisms</taxon>
        <taxon>Carpediemonas</taxon>
    </lineage>
</organism>
<feature type="transmembrane region" description="Helical" evidence="11">
    <location>
        <begin position="356"/>
        <end position="374"/>
    </location>
</feature>
<feature type="transmembrane region" description="Helical" evidence="11">
    <location>
        <begin position="119"/>
        <end position="143"/>
    </location>
</feature>
<protein>
    <recommendedName>
        <fullName evidence="11">Chloride channel protein</fullName>
    </recommendedName>
</protein>
<dbReference type="Pfam" id="PF00654">
    <property type="entry name" value="Voltage_CLC"/>
    <property type="match status" value="1"/>
</dbReference>
<feature type="transmembrane region" description="Helical" evidence="11">
    <location>
        <begin position="76"/>
        <end position="99"/>
    </location>
</feature>
<evidence type="ECO:0000256" key="5">
    <source>
        <dbReference type="ARBA" id="ARBA00022989"/>
    </source>
</evidence>
<dbReference type="Proteomes" id="UP000717585">
    <property type="component" value="Unassembled WGS sequence"/>
</dbReference>
<feature type="compositionally biased region" description="Polar residues" evidence="12">
    <location>
        <begin position="728"/>
        <end position="737"/>
    </location>
</feature>
<keyword evidence="9 11" id="KW-0868">Chloride</keyword>
<evidence type="ECO:0000256" key="3">
    <source>
        <dbReference type="ARBA" id="ARBA00022692"/>
    </source>
</evidence>
<dbReference type="AlphaFoldDB" id="A0A8J6E4Y4"/>
<evidence type="ECO:0000256" key="7">
    <source>
        <dbReference type="ARBA" id="ARBA00023122"/>
    </source>
</evidence>
<keyword evidence="7 10" id="KW-0129">CBS domain</keyword>
<dbReference type="InterPro" id="IPR051280">
    <property type="entry name" value="Cl-channel/antiporter"/>
</dbReference>
<dbReference type="PANTHER" id="PTHR11689">
    <property type="entry name" value="CHLORIDE CHANNEL PROTEIN CLC FAMILY MEMBER"/>
    <property type="match status" value="1"/>
</dbReference>
<dbReference type="PROSITE" id="PS51371">
    <property type="entry name" value="CBS"/>
    <property type="match status" value="1"/>
</dbReference>
<evidence type="ECO:0000256" key="11">
    <source>
        <dbReference type="RuleBase" id="RU361221"/>
    </source>
</evidence>
<feature type="transmembrane region" description="Helical" evidence="11">
    <location>
        <begin position="185"/>
        <end position="213"/>
    </location>
</feature>
<keyword evidence="4" id="KW-0677">Repeat</keyword>
<dbReference type="InterPro" id="IPR000644">
    <property type="entry name" value="CBS_dom"/>
</dbReference>
<dbReference type="Gene3D" id="3.10.580.10">
    <property type="entry name" value="CBS-domain"/>
    <property type="match status" value="1"/>
</dbReference>
<evidence type="ECO:0000259" key="13">
    <source>
        <dbReference type="PROSITE" id="PS51371"/>
    </source>
</evidence>